<feature type="transmembrane region" description="Helical" evidence="2">
    <location>
        <begin position="206"/>
        <end position="231"/>
    </location>
</feature>
<keyword evidence="4" id="KW-1185">Reference proteome</keyword>
<dbReference type="Proteomes" id="UP000676325">
    <property type="component" value="Unassembled WGS sequence"/>
</dbReference>
<dbReference type="Pfam" id="PF09852">
    <property type="entry name" value="DUF2079"/>
    <property type="match status" value="1"/>
</dbReference>
<feature type="transmembrane region" description="Helical" evidence="2">
    <location>
        <begin position="46"/>
        <end position="65"/>
    </location>
</feature>
<feature type="transmembrane region" description="Helical" evidence="2">
    <location>
        <begin position="237"/>
        <end position="257"/>
    </location>
</feature>
<name>A0A941IJ14_9ACTN</name>
<feature type="transmembrane region" description="Helical" evidence="2">
    <location>
        <begin position="113"/>
        <end position="140"/>
    </location>
</feature>
<keyword evidence="2" id="KW-0812">Transmembrane</keyword>
<feature type="compositionally biased region" description="Low complexity" evidence="1">
    <location>
        <begin position="16"/>
        <end position="35"/>
    </location>
</feature>
<keyword evidence="2" id="KW-0472">Membrane</keyword>
<comment type="caution">
    <text evidence="3">The sequence shown here is derived from an EMBL/GenBank/DDBJ whole genome shotgun (WGS) entry which is preliminary data.</text>
</comment>
<proteinExistence type="predicted"/>
<gene>
    <name evidence="3" type="ORF">KDK95_13700</name>
</gene>
<dbReference type="RefSeq" id="WP_212518513.1">
    <property type="nucleotide sequence ID" value="NZ_JAGSOH010000033.1"/>
</dbReference>
<feature type="transmembrane region" description="Helical" evidence="2">
    <location>
        <begin position="350"/>
        <end position="372"/>
    </location>
</feature>
<dbReference type="EMBL" id="JAGSOH010000033">
    <property type="protein sequence ID" value="MBR7827367.1"/>
    <property type="molecule type" value="Genomic_DNA"/>
</dbReference>
<evidence type="ECO:0000256" key="2">
    <source>
        <dbReference type="SAM" id="Phobius"/>
    </source>
</evidence>
<feature type="region of interest" description="Disordered" evidence="1">
    <location>
        <begin position="1"/>
        <end position="35"/>
    </location>
</feature>
<evidence type="ECO:0000313" key="3">
    <source>
        <dbReference type="EMBL" id="MBR7827367.1"/>
    </source>
</evidence>
<protein>
    <submittedName>
        <fullName evidence="3">DUF2079 domain-containing protein</fullName>
    </submittedName>
</protein>
<feature type="transmembrane region" description="Helical" evidence="2">
    <location>
        <begin position="307"/>
        <end position="330"/>
    </location>
</feature>
<sequence length="525" mass="57644">MLEEAPARPVAATPSEPEVVDVPAAEEPPAARPGAGRRVARGLRRALLSPCTWIVSAAFTVYWIFAYNEYMQQQAGACDLGIFYQATVGWAYRLYPYVAIKGYAQIGDHFSPIYVLLAPAIWIHNSPATLILAQVVLLCLSGIPVYIAIRRVWGIPAASLLLIAYLFSIGMQGSVNFPVHEVMFSAPLIAWGLERALAGRWTWASVLIGMTAFVKEDMGMLIVMFALWLAFNRKWRHAAILAVWGIGMFLVTVNVIIPHFNPAGFTYADDYATTLHATTFTGEIEAIVLHPVHTLQLMFGGEEKAQLWTHVLLPVAFLCLGSPISLMALPSLVTSTLSGRVGHTEWSWNLYYEMPLMPILFIGAMDGTNRLIRAVRRVAKWNEAEGMDWLGHRLVPPIAGIVLGLFALQITWSVTQTESLGYWMNSKTAYTAQSGQIQNVTQALKYVPSGVEVRATNNLVIPLAARDTVTLVGSKVEKGPWAAMDLASPGCPVTPDYMAGYLSTLEKQGFQIVDEEGSIVILHQA</sequence>
<organism evidence="3 4">
    <name type="scientific">Actinospica acidithermotolerans</name>
    <dbReference type="NCBI Taxonomy" id="2828514"/>
    <lineage>
        <taxon>Bacteria</taxon>
        <taxon>Bacillati</taxon>
        <taxon>Actinomycetota</taxon>
        <taxon>Actinomycetes</taxon>
        <taxon>Catenulisporales</taxon>
        <taxon>Actinospicaceae</taxon>
        <taxon>Actinospica</taxon>
    </lineage>
</organism>
<dbReference type="AlphaFoldDB" id="A0A941IJ14"/>
<reference evidence="3" key="1">
    <citation type="submission" date="2021-04" db="EMBL/GenBank/DDBJ databases">
        <title>Genome based classification of Actinospica acidithermotolerans sp. nov., an actinobacterium isolated from an Indonesian hot spring.</title>
        <authorList>
            <person name="Kusuma A.B."/>
            <person name="Putra K.E."/>
            <person name="Nafisah S."/>
            <person name="Loh J."/>
            <person name="Nouioui I."/>
            <person name="Goodfellow M."/>
        </authorList>
    </citation>
    <scope>NUCLEOTIDE SEQUENCE</scope>
    <source>
        <strain evidence="3">MGRD01-02</strain>
    </source>
</reference>
<evidence type="ECO:0000256" key="1">
    <source>
        <dbReference type="SAM" id="MobiDB-lite"/>
    </source>
</evidence>
<feature type="transmembrane region" description="Helical" evidence="2">
    <location>
        <begin position="152"/>
        <end position="171"/>
    </location>
</feature>
<keyword evidence="2" id="KW-1133">Transmembrane helix</keyword>
<accession>A0A941IJ14</accession>
<evidence type="ECO:0000313" key="4">
    <source>
        <dbReference type="Proteomes" id="UP000676325"/>
    </source>
</evidence>
<dbReference type="InterPro" id="IPR018650">
    <property type="entry name" value="STSV1_Orf64"/>
</dbReference>